<dbReference type="PROSITE" id="PS50294">
    <property type="entry name" value="WD_REPEATS_REGION"/>
    <property type="match status" value="1"/>
</dbReference>
<reference evidence="7" key="1">
    <citation type="submission" date="2023-07" db="EMBL/GenBank/DDBJ databases">
        <authorList>
            <person name="Stuckert A."/>
        </authorList>
    </citation>
    <scope>NUCLEOTIDE SEQUENCE</scope>
</reference>
<evidence type="ECO:0000256" key="4">
    <source>
        <dbReference type="ARBA" id="ARBA00023163"/>
    </source>
</evidence>
<evidence type="ECO:0000256" key="6">
    <source>
        <dbReference type="PROSITE-ProRule" id="PRU00221"/>
    </source>
</evidence>
<accession>A0ABN9LR71</accession>
<feature type="repeat" description="WD" evidence="6">
    <location>
        <begin position="42"/>
        <end position="77"/>
    </location>
</feature>
<keyword evidence="2 6" id="KW-0853">WD repeat</keyword>
<sequence length="357" mass="40277">MLVVTRESHDIGLVAIWDLKTKSVLQRVRQGRVIRQYPFHSFSAHDGAVRSIEWCKADSDFLVTCGSDRRLKFWDLRRLQAPVNNIRRFQGTELAWLLPYCGVAVAQDNCYASHCLCGIHYVDSGFLGYKPYFAMPRKGTVWSVSGSDWLSSVTCGDSAGEVVVVMFPNLNAPSVNTKRPTERRFPVYKVDFLSAEVPDPGDKLLNEPLSESYHWEHFKPKSFRAASGRFSLVFQDMNLTNFHNLGSREPVKNMQANELKGDLNMERVQLEAIQKVRFNPNLDAYPWIVSGGHSGLVRVHCVQGLLTSVGQKMIQEKIARFQAKYGVAETARESEYSPEVQHCVVQIETVADGTDVS</sequence>
<comment type="caution">
    <text evidence="7">The sequence shown here is derived from an EMBL/GenBank/DDBJ whole genome shotgun (WGS) entry which is preliminary data.</text>
</comment>
<evidence type="ECO:0000256" key="2">
    <source>
        <dbReference type="ARBA" id="ARBA00022574"/>
    </source>
</evidence>
<keyword evidence="4" id="KW-0804">Transcription</keyword>
<comment type="subcellular location">
    <subcellularLocation>
        <location evidence="1">Nucleus</location>
    </subcellularLocation>
</comment>
<dbReference type="InterPro" id="IPR036322">
    <property type="entry name" value="WD40_repeat_dom_sf"/>
</dbReference>
<dbReference type="PROSITE" id="PS50082">
    <property type="entry name" value="WD_REPEATS_2"/>
    <property type="match status" value="1"/>
</dbReference>
<organism evidence="7 8">
    <name type="scientific">Ranitomeya imitator</name>
    <name type="common">mimic poison frog</name>
    <dbReference type="NCBI Taxonomy" id="111125"/>
    <lineage>
        <taxon>Eukaryota</taxon>
        <taxon>Metazoa</taxon>
        <taxon>Chordata</taxon>
        <taxon>Craniata</taxon>
        <taxon>Vertebrata</taxon>
        <taxon>Euteleostomi</taxon>
        <taxon>Amphibia</taxon>
        <taxon>Batrachia</taxon>
        <taxon>Anura</taxon>
        <taxon>Neobatrachia</taxon>
        <taxon>Hyloidea</taxon>
        <taxon>Dendrobatidae</taxon>
        <taxon>Dendrobatinae</taxon>
        <taxon>Ranitomeya</taxon>
    </lineage>
</organism>
<keyword evidence="5" id="KW-0539">Nucleus</keyword>
<keyword evidence="8" id="KW-1185">Reference proteome</keyword>
<protein>
    <submittedName>
        <fullName evidence="7">Uncharacterized protein</fullName>
    </submittedName>
</protein>
<dbReference type="Pfam" id="PF00400">
    <property type="entry name" value="WD40"/>
    <property type="match status" value="1"/>
</dbReference>
<evidence type="ECO:0000313" key="8">
    <source>
        <dbReference type="Proteomes" id="UP001176940"/>
    </source>
</evidence>
<dbReference type="PROSITE" id="PS00678">
    <property type="entry name" value="WD_REPEATS_1"/>
    <property type="match status" value="1"/>
</dbReference>
<dbReference type="InterPro" id="IPR015943">
    <property type="entry name" value="WD40/YVTN_repeat-like_dom_sf"/>
</dbReference>
<keyword evidence="3" id="KW-0677">Repeat</keyword>
<dbReference type="SMART" id="SM00320">
    <property type="entry name" value="WD40"/>
    <property type="match status" value="2"/>
</dbReference>
<dbReference type="SUPFAM" id="SSF50978">
    <property type="entry name" value="WD40 repeat-like"/>
    <property type="match status" value="1"/>
</dbReference>
<dbReference type="EMBL" id="CAUEEQ010028651">
    <property type="protein sequence ID" value="CAJ0948559.1"/>
    <property type="molecule type" value="Genomic_DNA"/>
</dbReference>
<evidence type="ECO:0000313" key="7">
    <source>
        <dbReference type="EMBL" id="CAJ0948559.1"/>
    </source>
</evidence>
<dbReference type="InterPro" id="IPR019775">
    <property type="entry name" value="WD40_repeat_CS"/>
</dbReference>
<dbReference type="PANTHER" id="PTHR15052:SF2">
    <property type="entry name" value="GENERAL TRANSCRIPTION FACTOR 3C POLYPEPTIDE 2"/>
    <property type="match status" value="1"/>
</dbReference>
<proteinExistence type="predicted"/>
<evidence type="ECO:0000256" key="5">
    <source>
        <dbReference type="ARBA" id="ARBA00023242"/>
    </source>
</evidence>
<dbReference type="PANTHER" id="PTHR15052">
    <property type="entry name" value="RNA POLYMERASE III TRANSCRIPTION INITIATION FACTOR COMPLEX SUBUNIT"/>
    <property type="match status" value="1"/>
</dbReference>
<name>A0ABN9LR71_9NEOB</name>
<dbReference type="InterPro" id="IPR001680">
    <property type="entry name" value="WD40_rpt"/>
</dbReference>
<gene>
    <name evidence="7" type="ORF">RIMI_LOCUS12199507</name>
</gene>
<dbReference type="InterPro" id="IPR052416">
    <property type="entry name" value="GTF3C_component"/>
</dbReference>
<dbReference type="Proteomes" id="UP001176940">
    <property type="component" value="Unassembled WGS sequence"/>
</dbReference>
<evidence type="ECO:0000256" key="1">
    <source>
        <dbReference type="ARBA" id="ARBA00004123"/>
    </source>
</evidence>
<dbReference type="Gene3D" id="2.130.10.10">
    <property type="entry name" value="YVTN repeat-like/Quinoprotein amine dehydrogenase"/>
    <property type="match status" value="1"/>
</dbReference>
<evidence type="ECO:0000256" key="3">
    <source>
        <dbReference type="ARBA" id="ARBA00022737"/>
    </source>
</evidence>